<reference evidence="2" key="2">
    <citation type="submission" date="2023-06" db="EMBL/GenBank/DDBJ databases">
        <authorList>
            <consortium name="Lawrence Berkeley National Laboratory"/>
            <person name="Haridas S."/>
            <person name="Hensen N."/>
            <person name="Bonometti L."/>
            <person name="Westerberg I."/>
            <person name="Brannstrom I.O."/>
            <person name="Guillou S."/>
            <person name="Cros-Aarteil S."/>
            <person name="Calhoun S."/>
            <person name="Kuo A."/>
            <person name="Mondo S."/>
            <person name="Pangilinan J."/>
            <person name="Riley R."/>
            <person name="Labutti K."/>
            <person name="Andreopoulos B."/>
            <person name="Lipzen A."/>
            <person name="Chen C."/>
            <person name="Yanf M."/>
            <person name="Daum C."/>
            <person name="Ng V."/>
            <person name="Clum A."/>
            <person name="Steindorff A."/>
            <person name="Ohm R."/>
            <person name="Martin F."/>
            <person name="Silar P."/>
            <person name="Natvig D."/>
            <person name="Lalanne C."/>
            <person name="Gautier V."/>
            <person name="Ament-Velasquez S.L."/>
            <person name="Kruys A."/>
            <person name="Hutchinson M.I."/>
            <person name="Powell A.J."/>
            <person name="Barry K."/>
            <person name="Miller A.N."/>
            <person name="Grigoriev I.V."/>
            <person name="Debuchy R."/>
            <person name="Gladieux P."/>
            <person name="Thoren M.H."/>
            <person name="Johannesson H."/>
        </authorList>
    </citation>
    <scope>NUCLEOTIDE SEQUENCE</scope>
    <source>
        <strain evidence="2">CBS 958.72</strain>
    </source>
</reference>
<sequence length="212" mass="24088">MATNAQQLLEDEATSSGSQPQSYTHGYRVRMQLLPDPKTIGGAPRDWQATFCFQCHDLLQVMRQGLFWTTSNIVPEGCFYTTTAGDIHKPHTIKRVWELRELPDKPKDQSRWVGNAVLYVSKSEQLRTIRLDTLSRGDVFRCWAEGKDGLHVFNYSPSPSLANINCWQDDLHPLDGSWWFWPMDSPAGGQHEESTGDGGYAMKPESTEYGLY</sequence>
<gene>
    <name evidence="2" type="ORF">B0T24DRAFT_638889</name>
</gene>
<protein>
    <submittedName>
        <fullName evidence="2">Uncharacterized protein</fullName>
    </submittedName>
</protein>
<proteinExistence type="predicted"/>
<feature type="region of interest" description="Disordered" evidence="1">
    <location>
        <begin position="1"/>
        <end position="22"/>
    </location>
</feature>
<evidence type="ECO:0000313" key="3">
    <source>
        <dbReference type="Proteomes" id="UP001287356"/>
    </source>
</evidence>
<name>A0AAE0JVW5_9PEZI</name>
<dbReference type="EMBL" id="JAULSN010000009">
    <property type="protein sequence ID" value="KAK3365017.1"/>
    <property type="molecule type" value="Genomic_DNA"/>
</dbReference>
<keyword evidence="3" id="KW-1185">Reference proteome</keyword>
<reference evidence="2" key="1">
    <citation type="journal article" date="2023" name="Mol. Phylogenet. Evol.">
        <title>Genome-scale phylogeny and comparative genomics of the fungal order Sordariales.</title>
        <authorList>
            <person name="Hensen N."/>
            <person name="Bonometti L."/>
            <person name="Westerberg I."/>
            <person name="Brannstrom I.O."/>
            <person name="Guillou S."/>
            <person name="Cros-Aarteil S."/>
            <person name="Calhoun S."/>
            <person name="Haridas S."/>
            <person name="Kuo A."/>
            <person name="Mondo S."/>
            <person name="Pangilinan J."/>
            <person name="Riley R."/>
            <person name="LaButti K."/>
            <person name="Andreopoulos B."/>
            <person name="Lipzen A."/>
            <person name="Chen C."/>
            <person name="Yan M."/>
            <person name="Daum C."/>
            <person name="Ng V."/>
            <person name="Clum A."/>
            <person name="Steindorff A."/>
            <person name="Ohm R.A."/>
            <person name="Martin F."/>
            <person name="Silar P."/>
            <person name="Natvig D.O."/>
            <person name="Lalanne C."/>
            <person name="Gautier V."/>
            <person name="Ament-Velasquez S.L."/>
            <person name="Kruys A."/>
            <person name="Hutchinson M.I."/>
            <person name="Powell A.J."/>
            <person name="Barry K."/>
            <person name="Miller A.N."/>
            <person name="Grigoriev I.V."/>
            <person name="Debuchy R."/>
            <person name="Gladieux P."/>
            <person name="Hiltunen Thoren M."/>
            <person name="Johannesson H."/>
        </authorList>
    </citation>
    <scope>NUCLEOTIDE SEQUENCE</scope>
    <source>
        <strain evidence="2">CBS 958.72</strain>
    </source>
</reference>
<evidence type="ECO:0000313" key="2">
    <source>
        <dbReference type="EMBL" id="KAK3365017.1"/>
    </source>
</evidence>
<dbReference type="Proteomes" id="UP001287356">
    <property type="component" value="Unassembled WGS sequence"/>
</dbReference>
<accession>A0AAE0JVW5</accession>
<organism evidence="2 3">
    <name type="scientific">Lasiosphaeria ovina</name>
    <dbReference type="NCBI Taxonomy" id="92902"/>
    <lineage>
        <taxon>Eukaryota</taxon>
        <taxon>Fungi</taxon>
        <taxon>Dikarya</taxon>
        <taxon>Ascomycota</taxon>
        <taxon>Pezizomycotina</taxon>
        <taxon>Sordariomycetes</taxon>
        <taxon>Sordariomycetidae</taxon>
        <taxon>Sordariales</taxon>
        <taxon>Lasiosphaeriaceae</taxon>
        <taxon>Lasiosphaeria</taxon>
    </lineage>
</organism>
<dbReference type="AlphaFoldDB" id="A0AAE0JVW5"/>
<evidence type="ECO:0000256" key="1">
    <source>
        <dbReference type="SAM" id="MobiDB-lite"/>
    </source>
</evidence>
<feature type="region of interest" description="Disordered" evidence="1">
    <location>
        <begin position="188"/>
        <end position="212"/>
    </location>
</feature>
<comment type="caution">
    <text evidence="2">The sequence shown here is derived from an EMBL/GenBank/DDBJ whole genome shotgun (WGS) entry which is preliminary data.</text>
</comment>